<evidence type="ECO:0000256" key="1">
    <source>
        <dbReference type="ARBA" id="ARBA00022737"/>
    </source>
</evidence>
<reference evidence="3" key="1">
    <citation type="journal article" date="2014" name="Int. J. Syst. Evol. Microbiol.">
        <title>Complete genome sequence of Corynebacterium casei LMG S-19264T (=DSM 44701T), isolated from a smear-ripened cheese.</title>
        <authorList>
            <consortium name="US DOE Joint Genome Institute (JGI-PGF)"/>
            <person name="Walter F."/>
            <person name="Albersmeier A."/>
            <person name="Kalinowski J."/>
            <person name="Ruckert C."/>
        </authorList>
    </citation>
    <scope>NUCLEOTIDE SEQUENCE</scope>
    <source>
        <strain evidence="3">CCM 8711</strain>
    </source>
</reference>
<protein>
    <recommendedName>
        <fullName evidence="5">Tetratricopeptide repeat protein</fullName>
    </recommendedName>
</protein>
<dbReference type="SUPFAM" id="SSF48452">
    <property type="entry name" value="TPR-like"/>
    <property type="match status" value="1"/>
</dbReference>
<accession>A0A917N2P6</accession>
<evidence type="ECO:0008006" key="5">
    <source>
        <dbReference type="Google" id="ProtNLM"/>
    </source>
</evidence>
<keyword evidence="4" id="KW-1185">Reference proteome</keyword>
<dbReference type="AlphaFoldDB" id="A0A917N2P6"/>
<sequence length="170" mass="19410">MLLGSTDTRQTYAQEEALIIDLIGQMRYAEAYLLLKKELPHEPSTQYNLALCHYWAGNYQEALICLDKAKTALPRNAGDPMLQNDQFYSVMSQKQNQQEEYLKPISKKFTNLFGVSTNDAIIRLKTDCWLQLGNFSKVIEIATPIASKNYKNIADALQVATNRNTDEQRI</sequence>
<evidence type="ECO:0000313" key="4">
    <source>
        <dbReference type="Proteomes" id="UP000662074"/>
    </source>
</evidence>
<dbReference type="SMART" id="SM00028">
    <property type="entry name" value="TPR"/>
    <property type="match status" value="1"/>
</dbReference>
<proteinExistence type="predicted"/>
<dbReference type="Gene3D" id="1.25.40.10">
    <property type="entry name" value="Tetratricopeptide repeat domain"/>
    <property type="match status" value="1"/>
</dbReference>
<dbReference type="Proteomes" id="UP000662074">
    <property type="component" value="Unassembled WGS sequence"/>
</dbReference>
<reference evidence="3" key="2">
    <citation type="submission" date="2020-09" db="EMBL/GenBank/DDBJ databases">
        <authorList>
            <person name="Sun Q."/>
            <person name="Sedlacek I."/>
        </authorList>
    </citation>
    <scope>NUCLEOTIDE SEQUENCE</scope>
    <source>
        <strain evidence="3">CCM 8711</strain>
    </source>
</reference>
<evidence type="ECO:0000313" key="3">
    <source>
        <dbReference type="EMBL" id="GGI52128.1"/>
    </source>
</evidence>
<dbReference type="InterPro" id="IPR013105">
    <property type="entry name" value="TPR_2"/>
</dbReference>
<dbReference type="InterPro" id="IPR019734">
    <property type="entry name" value="TPR_rpt"/>
</dbReference>
<dbReference type="EMBL" id="BMDO01000010">
    <property type="protein sequence ID" value="GGI52128.1"/>
    <property type="molecule type" value="Genomic_DNA"/>
</dbReference>
<gene>
    <name evidence="3" type="ORF">GCM10011425_33400</name>
</gene>
<dbReference type="Pfam" id="PF07719">
    <property type="entry name" value="TPR_2"/>
    <property type="match status" value="1"/>
</dbReference>
<comment type="caution">
    <text evidence="3">The sequence shown here is derived from an EMBL/GenBank/DDBJ whole genome shotgun (WGS) entry which is preliminary data.</text>
</comment>
<name>A0A917N2P6_9SPHI</name>
<keyword evidence="1" id="KW-0677">Repeat</keyword>
<dbReference type="InterPro" id="IPR011990">
    <property type="entry name" value="TPR-like_helical_dom_sf"/>
</dbReference>
<organism evidence="3 4">
    <name type="scientific">Mucilaginibacter galii</name>
    <dbReference type="NCBI Taxonomy" id="2005073"/>
    <lineage>
        <taxon>Bacteria</taxon>
        <taxon>Pseudomonadati</taxon>
        <taxon>Bacteroidota</taxon>
        <taxon>Sphingobacteriia</taxon>
        <taxon>Sphingobacteriales</taxon>
        <taxon>Sphingobacteriaceae</taxon>
        <taxon>Mucilaginibacter</taxon>
    </lineage>
</organism>
<evidence type="ECO:0000256" key="2">
    <source>
        <dbReference type="ARBA" id="ARBA00022803"/>
    </source>
</evidence>
<dbReference type="RefSeq" id="WP_188418239.1">
    <property type="nucleotide sequence ID" value="NZ_BMDO01000010.1"/>
</dbReference>
<keyword evidence="2" id="KW-0802">TPR repeat</keyword>